<evidence type="ECO:0000313" key="4">
    <source>
        <dbReference type="Proteomes" id="UP001530400"/>
    </source>
</evidence>
<feature type="domain" description="Helicase-associated" evidence="2">
    <location>
        <begin position="33"/>
        <end position="86"/>
    </location>
</feature>
<dbReference type="EMBL" id="JALLPJ020000144">
    <property type="protein sequence ID" value="KAL3801188.1"/>
    <property type="molecule type" value="Genomic_DNA"/>
</dbReference>
<keyword evidence="1" id="KW-0175">Coiled coil</keyword>
<feature type="coiled-coil region" evidence="1">
    <location>
        <begin position="246"/>
        <end position="294"/>
    </location>
</feature>
<feature type="domain" description="Helicase-associated" evidence="2">
    <location>
        <begin position="93"/>
        <end position="150"/>
    </location>
</feature>
<dbReference type="Proteomes" id="UP001530400">
    <property type="component" value="Unassembled WGS sequence"/>
</dbReference>
<evidence type="ECO:0000313" key="3">
    <source>
        <dbReference type="EMBL" id="KAL3801188.1"/>
    </source>
</evidence>
<name>A0ABD3QL89_9STRA</name>
<evidence type="ECO:0000259" key="2">
    <source>
        <dbReference type="Pfam" id="PF03457"/>
    </source>
</evidence>
<dbReference type="AlphaFoldDB" id="A0ABD3QL89"/>
<dbReference type="PANTHER" id="PTHR33418:SF1">
    <property type="entry name" value="HELICASE-ASSOCIATED DOMAIN-CONTAINING PROTEIN"/>
    <property type="match status" value="1"/>
</dbReference>
<accession>A0ABD3QL89</accession>
<reference evidence="3 4" key="1">
    <citation type="submission" date="2024-10" db="EMBL/GenBank/DDBJ databases">
        <title>Updated reference genomes for cyclostephanoid diatoms.</title>
        <authorList>
            <person name="Roberts W.R."/>
            <person name="Alverson A.J."/>
        </authorList>
    </citation>
    <scope>NUCLEOTIDE SEQUENCE [LARGE SCALE GENOMIC DNA]</scope>
    <source>
        <strain evidence="3 4">AJA010-31</strain>
    </source>
</reference>
<feature type="domain" description="Helicase-associated" evidence="2">
    <location>
        <begin position="157"/>
        <end position="217"/>
    </location>
</feature>
<proteinExistence type="predicted"/>
<dbReference type="Gene3D" id="6.10.140.530">
    <property type="match status" value="3"/>
</dbReference>
<dbReference type="Pfam" id="PF03457">
    <property type="entry name" value="HA"/>
    <property type="match status" value="3"/>
</dbReference>
<keyword evidence="4" id="KW-1185">Reference proteome</keyword>
<sequence length="294" mass="34459">MDAFIEALEAPIGDFETVNVDTPNKQTHKEKLEEQWMATYQQLIQFNAEKSKTHKALGEWVHGQRRAYKQNKLSKERVDLLDAIGFVWYPMTNDWEKMYEKLVQFKAEQGHCNVPYKSKQLAKWVERQRKRHQTDAITPEQSKQLTEIGFLFEPNAVKWDAMYEKLKEFRKKVGHADVPNKYQDDPALGRWCIKQRSDYKNNAIKIERYELLVDIGFEFRDEGGPDVTIGGKKKVLTKEDRQIELLKKCREALAKTGEENKRLTADNKRKAEQIREQADTIKRLKATIRALASD</sequence>
<organism evidence="3 4">
    <name type="scientific">Cyclotella atomus</name>
    <dbReference type="NCBI Taxonomy" id="382360"/>
    <lineage>
        <taxon>Eukaryota</taxon>
        <taxon>Sar</taxon>
        <taxon>Stramenopiles</taxon>
        <taxon>Ochrophyta</taxon>
        <taxon>Bacillariophyta</taxon>
        <taxon>Coscinodiscophyceae</taxon>
        <taxon>Thalassiosirophycidae</taxon>
        <taxon>Stephanodiscales</taxon>
        <taxon>Stephanodiscaceae</taxon>
        <taxon>Cyclotella</taxon>
    </lineage>
</organism>
<comment type="caution">
    <text evidence="3">The sequence shown here is derived from an EMBL/GenBank/DDBJ whole genome shotgun (WGS) entry which is preliminary data.</text>
</comment>
<evidence type="ECO:0000256" key="1">
    <source>
        <dbReference type="SAM" id="Coils"/>
    </source>
</evidence>
<gene>
    <name evidence="3" type="ORF">ACHAWO_002759</name>
</gene>
<dbReference type="PANTHER" id="PTHR33418">
    <property type="entry name" value="HELICASE-ASSOCIATED"/>
    <property type="match status" value="1"/>
</dbReference>
<protein>
    <recommendedName>
        <fullName evidence="2">Helicase-associated domain-containing protein</fullName>
    </recommendedName>
</protein>
<dbReference type="InterPro" id="IPR005114">
    <property type="entry name" value="Helicase_assoc"/>
</dbReference>